<dbReference type="EMBL" id="AP004744">
    <property type="protein sequence ID" value="BAD45866.1"/>
    <property type="molecule type" value="Genomic_DNA"/>
</dbReference>
<reference evidence="3" key="2">
    <citation type="journal article" date="2008" name="Nucleic Acids Res.">
        <title>The rice annotation project database (RAP-DB): 2008 update.</title>
        <authorList>
            <consortium name="The rice annotation project (RAP)"/>
        </authorList>
    </citation>
    <scope>GENOME REANNOTATION</scope>
    <source>
        <strain evidence="3">cv. Nipponbare</strain>
    </source>
</reference>
<feature type="region of interest" description="Disordered" evidence="1">
    <location>
        <begin position="20"/>
        <end position="45"/>
    </location>
</feature>
<accession>Q654A1</accession>
<sequence length="65" mass="6629">MVTSSYGGAVRSRWMRNAPAPSVARIRDAGSRCSTERLPPPPPPPLIAAIEDGVGEKEAAGAGAA</sequence>
<gene>
    <name evidence="2" type="primary">OSJNBb0065C04.28</name>
</gene>
<protein>
    <submittedName>
        <fullName evidence="2">Uncharacterized protein</fullName>
    </submittedName>
</protein>
<dbReference type="AlphaFoldDB" id="Q654A1"/>
<evidence type="ECO:0000313" key="3">
    <source>
        <dbReference type="Proteomes" id="UP000000763"/>
    </source>
</evidence>
<organism evidence="2 3">
    <name type="scientific">Oryza sativa subsp. japonica</name>
    <name type="common">Rice</name>
    <dbReference type="NCBI Taxonomy" id="39947"/>
    <lineage>
        <taxon>Eukaryota</taxon>
        <taxon>Viridiplantae</taxon>
        <taxon>Streptophyta</taxon>
        <taxon>Embryophyta</taxon>
        <taxon>Tracheophyta</taxon>
        <taxon>Spermatophyta</taxon>
        <taxon>Magnoliopsida</taxon>
        <taxon>Liliopsida</taxon>
        <taxon>Poales</taxon>
        <taxon>Poaceae</taxon>
        <taxon>BOP clade</taxon>
        <taxon>Oryzoideae</taxon>
        <taxon>Oryzeae</taxon>
        <taxon>Oryzinae</taxon>
        <taxon>Oryza</taxon>
        <taxon>Oryza sativa</taxon>
    </lineage>
</organism>
<evidence type="ECO:0000313" key="2">
    <source>
        <dbReference type="EMBL" id="BAD45866.1"/>
    </source>
</evidence>
<dbReference type="Proteomes" id="UP000000763">
    <property type="component" value="Chromosome 6"/>
</dbReference>
<reference evidence="3" key="1">
    <citation type="journal article" date="2005" name="Nature">
        <title>The map-based sequence of the rice genome.</title>
        <authorList>
            <consortium name="International rice genome sequencing project (IRGSP)"/>
            <person name="Matsumoto T."/>
            <person name="Wu J."/>
            <person name="Kanamori H."/>
            <person name="Katayose Y."/>
            <person name="Fujisawa M."/>
            <person name="Namiki N."/>
            <person name="Mizuno H."/>
            <person name="Yamamoto K."/>
            <person name="Antonio B.A."/>
            <person name="Baba T."/>
            <person name="Sakata K."/>
            <person name="Nagamura Y."/>
            <person name="Aoki H."/>
            <person name="Arikawa K."/>
            <person name="Arita K."/>
            <person name="Bito T."/>
            <person name="Chiden Y."/>
            <person name="Fujitsuka N."/>
            <person name="Fukunaka R."/>
            <person name="Hamada M."/>
            <person name="Harada C."/>
            <person name="Hayashi A."/>
            <person name="Hijishita S."/>
            <person name="Honda M."/>
            <person name="Hosokawa S."/>
            <person name="Ichikawa Y."/>
            <person name="Idonuma A."/>
            <person name="Iijima M."/>
            <person name="Ikeda M."/>
            <person name="Ikeno M."/>
            <person name="Ito K."/>
            <person name="Ito S."/>
            <person name="Ito T."/>
            <person name="Ito Y."/>
            <person name="Ito Y."/>
            <person name="Iwabuchi A."/>
            <person name="Kamiya K."/>
            <person name="Karasawa W."/>
            <person name="Kurita K."/>
            <person name="Katagiri S."/>
            <person name="Kikuta A."/>
            <person name="Kobayashi H."/>
            <person name="Kobayashi N."/>
            <person name="Machita K."/>
            <person name="Maehara T."/>
            <person name="Masukawa M."/>
            <person name="Mizubayashi T."/>
            <person name="Mukai Y."/>
            <person name="Nagasaki H."/>
            <person name="Nagata Y."/>
            <person name="Naito S."/>
            <person name="Nakashima M."/>
            <person name="Nakama Y."/>
            <person name="Nakamichi Y."/>
            <person name="Nakamura M."/>
            <person name="Meguro A."/>
            <person name="Negishi M."/>
            <person name="Ohta I."/>
            <person name="Ohta T."/>
            <person name="Okamoto M."/>
            <person name="Ono N."/>
            <person name="Saji S."/>
            <person name="Sakaguchi M."/>
            <person name="Sakai K."/>
            <person name="Shibata M."/>
            <person name="Shimokawa T."/>
            <person name="Song J."/>
            <person name="Takazaki Y."/>
            <person name="Terasawa K."/>
            <person name="Tsugane M."/>
            <person name="Tsuji K."/>
            <person name="Ueda S."/>
            <person name="Waki K."/>
            <person name="Yamagata H."/>
            <person name="Yamamoto M."/>
            <person name="Yamamoto S."/>
            <person name="Yamane H."/>
            <person name="Yoshiki S."/>
            <person name="Yoshihara R."/>
            <person name="Yukawa K."/>
            <person name="Zhong H."/>
            <person name="Yano M."/>
            <person name="Yuan Q."/>
            <person name="Ouyang S."/>
            <person name="Liu J."/>
            <person name="Jones K.M."/>
            <person name="Gansberger K."/>
            <person name="Moffat K."/>
            <person name="Hill J."/>
            <person name="Bera J."/>
            <person name="Fadrosh D."/>
            <person name="Jin S."/>
            <person name="Johri S."/>
            <person name="Kim M."/>
            <person name="Overton L."/>
            <person name="Reardon M."/>
            <person name="Tsitrin T."/>
            <person name="Vuong H."/>
            <person name="Weaver B."/>
            <person name="Ciecko A."/>
            <person name="Tallon L."/>
            <person name="Jackson J."/>
            <person name="Pai G."/>
            <person name="Aken S.V."/>
            <person name="Utterback T."/>
            <person name="Reidmuller S."/>
            <person name="Feldblyum T."/>
            <person name="Hsiao J."/>
            <person name="Zismann V."/>
            <person name="Iobst S."/>
            <person name="de Vazeille A.R."/>
            <person name="Buell C.R."/>
            <person name="Ying K."/>
            <person name="Li Y."/>
            <person name="Lu T."/>
            <person name="Huang Y."/>
            <person name="Zhao Q."/>
            <person name="Feng Q."/>
            <person name="Zhang L."/>
            <person name="Zhu J."/>
            <person name="Weng Q."/>
            <person name="Mu J."/>
            <person name="Lu Y."/>
            <person name="Fan D."/>
            <person name="Liu Y."/>
            <person name="Guan J."/>
            <person name="Zhang Y."/>
            <person name="Yu S."/>
            <person name="Liu X."/>
            <person name="Zhang Y."/>
            <person name="Hong G."/>
            <person name="Han B."/>
            <person name="Choisne N."/>
            <person name="Demange N."/>
            <person name="Orjeda G."/>
            <person name="Samain S."/>
            <person name="Cattolico L."/>
            <person name="Pelletier E."/>
            <person name="Couloux A."/>
            <person name="Segurens B."/>
            <person name="Wincker P."/>
            <person name="D'Hont A."/>
            <person name="Scarpelli C."/>
            <person name="Weissenbach J."/>
            <person name="Salanoubat M."/>
            <person name="Quetier F."/>
            <person name="Yu Y."/>
            <person name="Kim H.R."/>
            <person name="Rambo T."/>
            <person name="Currie J."/>
            <person name="Collura K."/>
            <person name="Luo M."/>
            <person name="Yang T."/>
            <person name="Ammiraju J.S.S."/>
            <person name="Engler F."/>
            <person name="Soderlund C."/>
            <person name="Wing R.A."/>
            <person name="Palmer L.E."/>
            <person name="de la Bastide M."/>
            <person name="Spiegel L."/>
            <person name="Nascimento L."/>
            <person name="Zutavern T."/>
            <person name="O'Shaughnessy A."/>
            <person name="Dike S."/>
            <person name="Dedhia N."/>
            <person name="Preston R."/>
            <person name="Balija V."/>
            <person name="McCombie W.R."/>
            <person name="Chow T."/>
            <person name="Chen H."/>
            <person name="Chung M."/>
            <person name="Chen C."/>
            <person name="Shaw J."/>
            <person name="Wu H."/>
            <person name="Hsiao K."/>
            <person name="Chao Y."/>
            <person name="Chu M."/>
            <person name="Cheng C."/>
            <person name="Hour A."/>
            <person name="Lee P."/>
            <person name="Lin S."/>
            <person name="Lin Y."/>
            <person name="Liou J."/>
            <person name="Liu S."/>
            <person name="Hsing Y."/>
            <person name="Raghuvanshi S."/>
            <person name="Mohanty A."/>
            <person name="Bharti A.K."/>
            <person name="Gaur A."/>
            <person name="Gupta V."/>
            <person name="Kumar D."/>
            <person name="Ravi V."/>
            <person name="Vij S."/>
            <person name="Kapur A."/>
            <person name="Khurana P."/>
            <person name="Khurana P."/>
            <person name="Khurana J.P."/>
            <person name="Tyagi A.K."/>
            <person name="Gaikwad K."/>
            <person name="Singh A."/>
            <person name="Dalal V."/>
            <person name="Srivastava S."/>
            <person name="Dixit A."/>
            <person name="Pal A.K."/>
            <person name="Ghazi I.A."/>
            <person name="Yadav M."/>
            <person name="Pandit A."/>
            <person name="Bhargava A."/>
            <person name="Sureshbabu K."/>
            <person name="Batra K."/>
            <person name="Sharma T.R."/>
            <person name="Mohapatra T."/>
            <person name="Singh N.K."/>
            <person name="Messing J."/>
            <person name="Nelson A.B."/>
            <person name="Fuks G."/>
            <person name="Kavchok S."/>
            <person name="Keizer G."/>
            <person name="Linton E."/>
            <person name="Llaca V."/>
            <person name="Song R."/>
            <person name="Tanyolac B."/>
            <person name="Young S."/>
            <person name="Ho-Il K."/>
            <person name="Hahn J.H."/>
            <person name="Sangsakoo G."/>
            <person name="Vanavichit A."/>
            <person name="de Mattos Luiz.A.T."/>
            <person name="Zimmer P.D."/>
            <person name="Malone G."/>
            <person name="Dellagostin O."/>
            <person name="de Oliveira A.C."/>
            <person name="Bevan M."/>
            <person name="Bancroft I."/>
            <person name="Minx P."/>
            <person name="Cordum H."/>
            <person name="Wilson R."/>
            <person name="Cheng Z."/>
            <person name="Jin W."/>
            <person name="Jiang J."/>
            <person name="Leong S.A."/>
            <person name="Iwama H."/>
            <person name="Gojobori T."/>
            <person name="Itoh T."/>
            <person name="Niimura Y."/>
            <person name="Fujii Y."/>
            <person name="Habara T."/>
            <person name="Sakai H."/>
            <person name="Sato Y."/>
            <person name="Wilson G."/>
            <person name="Kumar K."/>
            <person name="McCouch S."/>
            <person name="Juretic N."/>
            <person name="Hoen D."/>
            <person name="Wright S."/>
            <person name="Bruskiewich R."/>
            <person name="Bureau T."/>
            <person name="Miyao A."/>
            <person name="Hirochika H."/>
            <person name="Nishikawa T."/>
            <person name="Kadowaki K."/>
            <person name="Sugiura M."/>
            <person name="Burr B."/>
            <person name="Sasaki T."/>
        </authorList>
    </citation>
    <scope>NUCLEOTIDE SEQUENCE [LARGE SCALE GENOMIC DNA]</scope>
    <source>
        <strain evidence="3">cv. Nipponbare</strain>
    </source>
</reference>
<name>Q654A1_ORYSJ</name>
<proteinExistence type="predicted"/>
<evidence type="ECO:0000256" key="1">
    <source>
        <dbReference type="SAM" id="MobiDB-lite"/>
    </source>
</evidence>